<dbReference type="Proteomes" id="UP000267448">
    <property type="component" value="Unassembled WGS sequence"/>
</dbReference>
<keyword evidence="2" id="KW-1185">Reference proteome</keyword>
<dbReference type="EMBL" id="RXNU01000001">
    <property type="protein sequence ID" value="RTR40992.1"/>
    <property type="molecule type" value="Genomic_DNA"/>
</dbReference>
<dbReference type="RefSeq" id="WP_126518688.1">
    <property type="nucleotide sequence ID" value="NZ_RXNU01000001.1"/>
</dbReference>
<accession>A0A431X018</accession>
<comment type="caution">
    <text evidence="1">The sequence shown here is derived from an EMBL/GenBank/DDBJ whole genome shotgun (WGS) entry which is preliminary data.</text>
</comment>
<dbReference type="OrthoDB" id="6228756at2"/>
<proteinExistence type="predicted"/>
<organism evidence="1 2">
    <name type="scientific">Shewanella canadensis</name>
    <dbReference type="NCBI Taxonomy" id="271096"/>
    <lineage>
        <taxon>Bacteria</taxon>
        <taxon>Pseudomonadati</taxon>
        <taxon>Pseudomonadota</taxon>
        <taxon>Gammaproteobacteria</taxon>
        <taxon>Alteromonadales</taxon>
        <taxon>Shewanellaceae</taxon>
        <taxon>Shewanella</taxon>
    </lineage>
</organism>
<evidence type="ECO:0000313" key="1">
    <source>
        <dbReference type="EMBL" id="RTR40992.1"/>
    </source>
</evidence>
<dbReference type="AlphaFoldDB" id="A0A431X018"/>
<evidence type="ECO:0000313" key="2">
    <source>
        <dbReference type="Proteomes" id="UP000267448"/>
    </source>
</evidence>
<protein>
    <submittedName>
        <fullName evidence="1">Uncharacterized protein</fullName>
    </submittedName>
</protein>
<reference evidence="1 2" key="1">
    <citation type="submission" date="2018-12" db="EMBL/GenBank/DDBJ databases">
        <authorList>
            <person name="Yu L."/>
        </authorList>
    </citation>
    <scope>NUCLEOTIDE SEQUENCE [LARGE SCALE GENOMIC DNA]</scope>
    <source>
        <strain evidence="1 2">HAW-EB2</strain>
    </source>
</reference>
<sequence length="98" mass="11725">MPELTKEQQRLLIWLSLPSTHFEICRELGSSYRKMNGLESYVDWLGDRYKFDKRTLQRLIDTGFVTSEFLYPFGIKYERYYVTEEGRACIHEIRFGAS</sequence>
<gene>
    <name evidence="1" type="ORF">EKG38_03525</name>
</gene>
<name>A0A431X018_9GAMM</name>